<organism evidence="7 8">
    <name type="scientific">Zalerion maritima</name>
    <dbReference type="NCBI Taxonomy" id="339359"/>
    <lineage>
        <taxon>Eukaryota</taxon>
        <taxon>Fungi</taxon>
        <taxon>Dikarya</taxon>
        <taxon>Ascomycota</taxon>
        <taxon>Pezizomycotina</taxon>
        <taxon>Sordariomycetes</taxon>
        <taxon>Lulworthiomycetidae</taxon>
        <taxon>Lulworthiales</taxon>
        <taxon>Lulworthiaceae</taxon>
        <taxon>Zalerion</taxon>
    </lineage>
</organism>
<dbReference type="Proteomes" id="UP001201980">
    <property type="component" value="Unassembled WGS sequence"/>
</dbReference>
<evidence type="ECO:0000256" key="6">
    <source>
        <dbReference type="RuleBase" id="RU000461"/>
    </source>
</evidence>
<dbReference type="Pfam" id="PF00067">
    <property type="entry name" value="p450"/>
    <property type="match status" value="2"/>
</dbReference>
<dbReference type="GO" id="GO:0020037">
    <property type="term" value="F:heme binding"/>
    <property type="evidence" value="ECO:0007669"/>
    <property type="project" value="InterPro"/>
</dbReference>
<keyword evidence="4 5" id="KW-0408">Iron</keyword>
<dbReference type="InterPro" id="IPR050364">
    <property type="entry name" value="Cytochrome_P450_fung"/>
</dbReference>
<dbReference type="PANTHER" id="PTHR46300:SF5">
    <property type="entry name" value="CYTOCHROME P450"/>
    <property type="match status" value="1"/>
</dbReference>
<gene>
    <name evidence="7" type="ORF">MKZ38_009444</name>
</gene>
<dbReference type="InterPro" id="IPR001128">
    <property type="entry name" value="Cyt_P450"/>
</dbReference>
<name>A0AAD5RV75_9PEZI</name>
<keyword evidence="5 6" id="KW-0349">Heme</keyword>
<keyword evidence="3 6" id="KW-0560">Oxidoreductase</keyword>
<feature type="binding site" description="axial binding residue" evidence="5">
    <location>
        <position position="507"/>
    </location>
    <ligand>
        <name>heme</name>
        <dbReference type="ChEBI" id="CHEBI:30413"/>
    </ligand>
    <ligandPart>
        <name>Fe</name>
        <dbReference type="ChEBI" id="CHEBI:18248"/>
    </ligandPart>
</feature>
<keyword evidence="8" id="KW-1185">Reference proteome</keyword>
<comment type="cofactor">
    <cofactor evidence="5">
        <name>heme</name>
        <dbReference type="ChEBI" id="CHEBI:30413"/>
    </cofactor>
</comment>
<sequence length="579" mass="63279">MGLLFPLLAASFIAVGVWLLYDALVRGSKGWVLPLPPGPRGSLVIGNWQLLRGGKLDELFMQWGGEYESDVVHTRVLGQHVICLNSAQAATDLIDKRSLNYGDRPRFRLFEVMGWAPTLTFLSSSSPQFKLHRSLFQTSFSNASIRSYQPIQMDEAKQAVKGVIERPGEWEDVTLEMSTGIIWRVAFGKGFRSLGGSGEYKRGGNGPGSSLELGQQEGGNRFLQLAKQAAEATTTGGFPGLNLVDLVPGIQCLPDAIARRLVPELAHARQSRHVIENMTNEPWQAARCEMEKQETNKGNGTTTTTTTTMTTKNSFVGRLYSRMIVESESGGGGDSKKVDAGRNPVARAMLTEGELKGAAAAVLVAGGSTTWSTVCACFLFLTLFPDVQDKIQKELDACLHQGGRPRLPTFDDLPRLPYLCGFVHEVLRLLPLNPVIIPHANTAGDEYKGYRIPARSIILVNAKAINLDPSTYSNPHLFEPERFMSTKDGGREEPPPLGNFGFGRRKCPGRELALQGVRVCLAVMLGVLDVKGDHTRPNKVDVCLGLGGHPGPFQAHLSVRRPDMAELLLDDLDRQHTNS</sequence>
<dbReference type="SUPFAM" id="SSF48264">
    <property type="entry name" value="Cytochrome P450"/>
    <property type="match status" value="1"/>
</dbReference>
<comment type="similarity">
    <text evidence="1 6">Belongs to the cytochrome P450 family.</text>
</comment>
<comment type="caution">
    <text evidence="7">The sequence shown here is derived from an EMBL/GenBank/DDBJ whole genome shotgun (WGS) entry which is preliminary data.</text>
</comment>
<dbReference type="EMBL" id="JAKWBI020000073">
    <property type="protein sequence ID" value="KAJ2903706.1"/>
    <property type="molecule type" value="Genomic_DNA"/>
</dbReference>
<evidence type="ECO:0000256" key="2">
    <source>
        <dbReference type="ARBA" id="ARBA00022723"/>
    </source>
</evidence>
<accession>A0AAD5RV75</accession>
<dbReference type="Gene3D" id="1.10.630.10">
    <property type="entry name" value="Cytochrome P450"/>
    <property type="match status" value="1"/>
</dbReference>
<dbReference type="PANTHER" id="PTHR46300">
    <property type="entry name" value="P450, PUTATIVE (EUROFUNG)-RELATED-RELATED"/>
    <property type="match status" value="1"/>
</dbReference>
<dbReference type="InterPro" id="IPR017972">
    <property type="entry name" value="Cyt_P450_CS"/>
</dbReference>
<evidence type="ECO:0000256" key="5">
    <source>
        <dbReference type="PIRSR" id="PIRSR602401-1"/>
    </source>
</evidence>
<evidence type="ECO:0000313" key="7">
    <source>
        <dbReference type="EMBL" id="KAJ2903706.1"/>
    </source>
</evidence>
<evidence type="ECO:0000256" key="4">
    <source>
        <dbReference type="ARBA" id="ARBA00023004"/>
    </source>
</evidence>
<dbReference type="PRINTS" id="PR00463">
    <property type="entry name" value="EP450I"/>
</dbReference>
<dbReference type="InterPro" id="IPR002401">
    <property type="entry name" value="Cyt_P450_E_grp-I"/>
</dbReference>
<protein>
    <submittedName>
        <fullName evidence="7">Cytochrome p450</fullName>
    </submittedName>
</protein>
<keyword evidence="2 5" id="KW-0479">Metal-binding</keyword>
<dbReference type="AlphaFoldDB" id="A0AAD5RV75"/>
<keyword evidence="6" id="KW-0503">Monooxygenase</keyword>
<dbReference type="GO" id="GO:0004497">
    <property type="term" value="F:monooxygenase activity"/>
    <property type="evidence" value="ECO:0007669"/>
    <property type="project" value="UniProtKB-KW"/>
</dbReference>
<dbReference type="InterPro" id="IPR036396">
    <property type="entry name" value="Cyt_P450_sf"/>
</dbReference>
<evidence type="ECO:0000256" key="3">
    <source>
        <dbReference type="ARBA" id="ARBA00023002"/>
    </source>
</evidence>
<reference evidence="7" key="1">
    <citation type="submission" date="2022-07" db="EMBL/GenBank/DDBJ databases">
        <title>Draft genome sequence of Zalerion maritima ATCC 34329, a (micro)plastics degrading marine fungus.</title>
        <authorList>
            <person name="Paco A."/>
            <person name="Goncalves M.F.M."/>
            <person name="Rocha-Santos T.A.P."/>
            <person name="Alves A."/>
        </authorList>
    </citation>
    <scope>NUCLEOTIDE SEQUENCE</scope>
    <source>
        <strain evidence="7">ATCC 34329</strain>
    </source>
</reference>
<proteinExistence type="inferred from homology"/>
<evidence type="ECO:0000256" key="1">
    <source>
        <dbReference type="ARBA" id="ARBA00010617"/>
    </source>
</evidence>
<dbReference type="GO" id="GO:0005506">
    <property type="term" value="F:iron ion binding"/>
    <property type="evidence" value="ECO:0007669"/>
    <property type="project" value="InterPro"/>
</dbReference>
<evidence type="ECO:0000313" key="8">
    <source>
        <dbReference type="Proteomes" id="UP001201980"/>
    </source>
</evidence>
<dbReference type="GO" id="GO:0016705">
    <property type="term" value="F:oxidoreductase activity, acting on paired donors, with incorporation or reduction of molecular oxygen"/>
    <property type="evidence" value="ECO:0007669"/>
    <property type="project" value="InterPro"/>
</dbReference>
<dbReference type="PROSITE" id="PS00086">
    <property type="entry name" value="CYTOCHROME_P450"/>
    <property type="match status" value="1"/>
</dbReference>